<evidence type="ECO:0000313" key="1">
    <source>
        <dbReference type="EMBL" id="RSM11553.1"/>
    </source>
</evidence>
<reference evidence="1 2" key="1">
    <citation type="submission" date="2017-06" db="EMBL/GenBank/DDBJ databases">
        <title>Cmopartive genomic analysis of Ambrosia Fusariam Clade fungi.</title>
        <authorList>
            <person name="Stajich J.E."/>
            <person name="Carrillo J."/>
            <person name="Kijimoto T."/>
            <person name="Eskalen A."/>
            <person name="O'Donnell K."/>
            <person name="Kasson M."/>
        </authorList>
    </citation>
    <scope>NUCLEOTIDE SEQUENCE [LARGE SCALE GENOMIC DNA]</scope>
    <source>
        <strain evidence="1 2">NRRL 20438</strain>
    </source>
</reference>
<dbReference type="Proteomes" id="UP000288429">
    <property type="component" value="Unassembled WGS sequence"/>
</dbReference>
<gene>
    <name evidence="1" type="ORF">CDV31_006764</name>
</gene>
<sequence length="190" mass="21262">MAVTAYTIPFRRPARTLLQLRIRSWKPTEASRCSWTNPRGEHDSGAPGCDSVDEAAMMLTTNRWVSSARASRQITHPAAARSLVLSSPHRAGHQIRYTSQPSMPGHVRASNARCAYVAFDVSGVRGIISYAELGLKPWSRKRDLVGWILKLVSCIPESQRLLGEMRDAHISFQEWRTLGSRPQLKLVQVT</sequence>
<protein>
    <submittedName>
        <fullName evidence="1">Uncharacterized protein</fullName>
    </submittedName>
</protein>
<evidence type="ECO:0000313" key="2">
    <source>
        <dbReference type="Proteomes" id="UP000288429"/>
    </source>
</evidence>
<name>A0A428UB74_9HYPO</name>
<dbReference type="AlphaFoldDB" id="A0A428UB74"/>
<comment type="caution">
    <text evidence="1">The sequence shown here is derived from an EMBL/GenBank/DDBJ whole genome shotgun (WGS) entry which is preliminary data.</text>
</comment>
<dbReference type="EMBL" id="NIZV01000078">
    <property type="protein sequence ID" value="RSM11553.1"/>
    <property type="molecule type" value="Genomic_DNA"/>
</dbReference>
<organism evidence="1 2">
    <name type="scientific">Fusarium ambrosium</name>
    <dbReference type="NCBI Taxonomy" id="131363"/>
    <lineage>
        <taxon>Eukaryota</taxon>
        <taxon>Fungi</taxon>
        <taxon>Dikarya</taxon>
        <taxon>Ascomycota</taxon>
        <taxon>Pezizomycotina</taxon>
        <taxon>Sordariomycetes</taxon>
        <taxon>Hypocreomycetidae</taxon>
        <taxon>Hypocreales</taxon>
        <taxon>Nectriaceae</taxon>
        <taxon>Fusarium</taxon>
        <taxon>Fusarium solani species complex</taxon>
    </lineage>
</organism>
<keyword evidence="2" id="KW-1185">Reference proteome</keyword>
<proteinExistence type="predicted"/>
<accession>A0A428UB74</accession>